<name>A0A5J6LGK3_9GAMM</name>
<keyword evidence="3" id="KW-1185">Reference proteome</keyword>
<feature type="domain" description="DUF4123" evidence="1">
    <location>
        <begin position="154"/>
        <end position="270"/>
    </location>
</feature>
<evidence type="ECO:0000259" key="1">
    <source>
        <dbReference type="Pfam" id="PF13503"/>
    </source>
</evidence>
<dbReference type="KEGG" id="nik:F5I99_14365"/>
<dbReference type="AlphaFoldDB" id="A0A5J6LGK3"/>
<evidence type="ECO:0000313" key="3">
    <source>
        <dbReference type="Proteomes" id="UP000325606"/>
    </source>
</evidence>
<evidence type="ECO:0000313" key="2">
    <source>
        <dbReference type="EMBL" id="QEW07588.1"/>
    </source>
</evidence>
<gene>
    <name evidence="2" type="ORF">F5I99_14365</name>
</gene>
<dbReference type="RefSeq" id="WP_151057163.1">
    <property type="nucleotide sequence ID" value="NZ_CP044222.1"/>
</dbReference>
<sequence>MKPYLGFCHLSQGDNLFTLISAALCNHANEFETLISTEIAKNGYWLHWVNDVLPADQWLLKHPDEWGDVLLCSLSEACPIVLGPLEPLNNTPQPGVNILEIEHLEPIEALDSQLGVDPKKYVPDILRDAVFGQPTPTDAEQLHYQQAVPVMKTYALLDAAKMPYLLPDILQASGLHYESLFQGTLQDEISHHAPYLVELEQDHRLTRQLFTGPQGILGLWEKSLGIFIRTRAEFSALRHHLRKFTRLQNAQGKGYFFRFWEKTSLPALTHGQPAELAEALLQDTSYLGQFWLIPLPEDNKVITCKRHPERHGQPTRPAKITEEILAAFDTNLEQFQDQLMIDNALKHFANNELTPPAPDQAHLLNLLAFLRTEGFSDKEKRQEALDRYTHAYSLGLADQALAIFKESAQGPAIRLWHVNNLIKDSSS</sequence>
<accession>A0A5J6LGK3</accession>
<reference evidence="2 3" key="1">
    <citation type="submission" date="2019-09" db="EMBL/GenBank/DDBJ databases">
        <title>Nitrincola iocasae sp. nov., a bacterium isolated from the sediment collected at a cold seep field in South China Sea.</title>
        <authorList>
            <person name="Zhang H."/>
            <person name="Wang H."/>
            <person name="Li C."/>
        </authorList>
    </citation>
    <scope>NUCLEOTIDE SEQUENCE [LARGE SCALE GENOMIC DNA]</scope>
    <source>
        <strain evidence="2 3">KXZD1103</strain>
    </source>
</reference>
<dbReference type="Proteomes" id="UP000325606">
    <property type="component" value="Chromosome"/>
</dbReference>
<dbReference type="InterPro" id="IPR025391">
    <property type="entry name" value="DUF4123"/>
</dbReference>
<dbReference type="EMBL" id="CP044222">
    <property type="protein sequence ID" value="QEW07588.1"/>
    <property type="molecule type" value="Genomic_DNA"/>
</dbReference>
<organism evidence="2 3">
    <name type="scientific">Nitrincola iocasae</name>
    <dbReference type="NCBI Taxonomy" id="2614693"/>
    <lineage>
        <taxon>Bacteria</taxon>
        <taxon>Pseudomonadati</taxon>
        <taxon>Pseudomonadota</taxon>
        <taxon>Gammaproteobacteria</taxon>
        <taxon>Oceanospirillales</taxon>
        <taxon>Oceanospirillaceae</taxon>
        <taxon>Nitrincola</taxon>
    </lineage>
</organism>
<dbReference type="Pfam" id="PF13503">
    <property type="entry name" value="DUF4123"/>
    <property type="match status" value="1"/>
</dbReference>
<proteinExistence type="predicted"/>
<protein>
    <submittedName>
        <fullName evidence="2">DUF4123 domain-containing protein</fullName>
    </submittedName>
</protein>